<dbReference type="PRINTS" id="PR00465">
    <property type="entry name" value="EP450IV"/>
</dbReference>
<protein>
    <recommendedName>
        <fullName evidence="17">Cytochrome p450</fullName>
    </recommendedName>
</protein>
<evidence type="ECO:0000256" key="11">
    <source>
        <dbReference type="ARBA" id="ARBA00023033"/>
    </source>
</evidence>
<evidence type="ECO:0000313" key="16">
    <source>
        <dbReference type="Proteomes" id="UP000054988"/>
    </source>
</evidence>
<evidence type="ECO:0000256" key="4">
    <source>
        <dbReference type="ARBA" id="ARBA00010617"/>
    </source>
</evidence>
<evidence type="ECO:0000313" key="15">
    <source>
        <dbReference type="EMBL" id="KTB38110.1"/>
    </source>
</evidence>
<proteinExistence type="inferred from homology"/>
<dbReference type="PRINTS" id="PR00385">
    <property type="entry name" value="P450"/>
</dbReference>
<evidence type="ECO:0008006" key="17">
    <source>
        <dbReference type="Google" id="ProtNLM"/>
    </source>
</evidence>
<evidence type="ECO:0000256" key="1">
    <source>
        <dbReference type="ARBA" id="ARBA00001971"/>
    </source>
</evidence>
<dbReference type="GO" id="GO:0004497">
    <property type="term" value="F:monooxygenase activity"/>
    <property type="evidence" value="ECO:0007669"/>
    <property type="project" value="UniProtKB-KW"/>
</dbReference>
<keyword evidence="12 14" id="KW-0472">Membrane</keyword>
<evidence type="ECO:0000256" key="6">
    <source>
        <dbReference type="ARBA" id="ARBA00022692"/>
    </source>
</evidence>
<keyword evidence="5 13" id="KW-0349">Heme</keyword>
<keyword evidence="9" id="KW-0560">Oxidoreductase</keyword>
<dbReference type="InterPro" id="IPR002403">
    <property type="entry name" value="Cyt_P450_E_grp-IV"/>
</dbReference>
<dbReference type="InterPro" id="IPR001128">
    <property type="entry name" value="Cyt_P450"/>
</dbReference>
<feature type="transmembrane region" description="Helical" evidence="14">
    <location>
        <begin position="12"/>
        <end position="35"/>
    </location>
</feature>
<evidence type="ECO:0000256" key="9">
    <source>
        <dbReference type="ARBA" id="ARBA00023002"/>
    </source>
</evidence>
<reference evidence="15 16" key="1">
    <citation type="submission" date="2015-12" db="EMBL/GenBank/DDBJ databases">
        <title>Draft genome sequence of Moniliophthora roreri, the causal agent of frosty pod rot of cacao.</title>
        <authorList>
            <person name="Aime M.C."/>
            <person name="Diaz-Valderrama J.R."/>
            <person name="Kijpornyongpan T."/>
            <person name="Phillips-Mora W."/>
        </authorList>
    </citation>
    <scope>NUCLEOTIDE SEQUENCE [LARGE SCALE GENOMIC DNA]</scope>
    <source>
        <strain evidence="15 16">MCA 2952</strain>
    </source>
</reference>
<dbReference type="PANTHER" id="PTHR24305">
    <property type="entry name" value="CYTOCHROME P450"/>
    <property type="match status" value="1"/>
</dbReference>
<keyword evidence="10 13" id="KW-0408">Iron</keyword>
<feature type="binding site" description="axial binding residue" evidence="13">
    <location>
        <position position="466"/>
    </location>
    <ligand>
        <name>heme</name>
        <dbReference type="ChEBI" id="CHEBI:30413"/>
    </ligand>
    <ligandPart>
        <name>Fe</name>
        <dbReference type="ChEBI" id="CHEBI:18248"/>
    </ligandPart>
</feature>
<dbReference type="GO" id="GO:0020037">
    <property type="term" value="F:heme binding"/>
    <property type="evidence" value="ECO:0007669"/>
    <property type="project" value="InterPro"/>
</dbReference>
<dbReference type="Gene3D" id="1.10.630.10">
    <property type="entry name" value="Cytochrome P450"/>
    <property type="match status" value="1"/>
</dbReference>
<keyword evidence="8 14" id="KW-1133">Transmembrane helix</keyword>
<dbReference type="GO" id="GO:0016705">
    <property type="term" value="F:oxidoreductase activity, acting on paired donors, with incorporation or reduction of molecular oxygen"/>
    <property type="evidence" value="ECO:0007669"/>
    <property type="project" value="InterPro"/>
</dbReference>
<keyword evidence="6 14" id="KW-0812">Transmembrane</keyword>
<evidence type="ECO:0000256" key="2">
    <source>
        <dbReference type="ARBA" id="ARBA00004370"/>
    </source>
</evidence>
<evidence type="ECO:0000256" key="7">
    <source>
        <dbReference type="ARBA" id="ARBA00022723"/>
    </source>
</evidence>
<dbReference type="eggNOG" id="KOG0157">
    <property type="taxonomic scope" value="Eukaryota"/>
</dbReference>
<dbReference type="SUPFAM" id="SSF48264">
    <property type="entry name" value="Cytochrome P450"/>
    <property type="match status" value="1"/>
</dbReference>
<name>A0A0W0FP45_MONRR</name>
<organism evidence="15 16">
    <name type="scientific">Moniliophthora roreri</name>
    <name type="common">Frosty pod rot fungus</name>
    <name type="synonym">Monilia roreri</name>
    <dbReference type="NCBI Taxonomy" id="221103"/>
    <lineage>
        <taxon>Eukaryota</taxon>
        <taxon>Fungi</taxon>
        <taxon>Dikarya</taxon>
        <taxon>Basidiomycota</taxon>
        <taxon>Agaricomycotina</taxon>
        <taxon>Agaricomycetes</taxon>
        <taxon>Agaricomycetidae</taxon>
        <taxon>Agaricales</taxon>
        <taxon>Marasmiineae</taxon>
        <taxon>Marasmiaceae</taxon>
        <taxon>Moniliophthora</taxon>
    </lineage>
</organism>
<comment type="similarity">
    <text evidence="4">Belongs to the cytochrome P450 family.</text>
</comment>
<dbReference type="Pfam" id="PF00067">
    <property type="entry name" value="p450"/>
    <property type="match status" value="1"/>
</dbReference>
<dbReference type="InterPro" id="IPR036396">
    <property type="entry name" value="Cyt_P450_sf"/>
</dbReference>
<evidence type="ECO:0000256" key="14">
    <source>
        <dbReference type="SAM" id="Phobius"/>
    </source>
</evidence>
<evidence type="ECO:0000256" key="8">
    <source>
        <dbReference type="ARBA" id="ARBA00022989"/>
    </source>
</evidence>
<keyword evidence="11" id="KW-0503">Monooxygenase</keyword>
<dbReference type="AlphaFoldDB" id="A0A0W0FP45"/>
<dbReference type="EMBL" id="LATX01001781">
    <property type="protein sequence ID" value="KTB38110.1"/>
    <property type="molecule type" value="Genomic_DNA"/>
</dbReference>
<evidence type="ECO:0000256" key="10">
    <source>
        <dbReference type="ARBA" id="ARBA00023004"/>
    </source>
</evidence>
<comment type="cofactor">
    <cofactor evidence="1 13">
        <name>heme</name>
        <dbReference type="ChEBI" id="CHEBI:30413"/>
    </cofactor>
</comment>
<evidence type="ECO:0000256" key="13">
    <source>
        <dbReference type="PIRSR" id="PIRSR602403-1"/>
    </source>
</evidence>
<sequence>MFSQVHYALYSQLLFQCVGLFVLLAFIVPLLFYIYNLYALSNSHLPGPPSRNLLLGNWKDLRENDDGSVFTSWVDKYGRIYRRKALLCRPEIVVADLKGFSHVLKDSYNYVKPDLSRYLLGRLTGGLGILIVEHDEHKKQRRLMNRAFEPAQIRGLTKLRDAWADTIGDDGTGRVDGMKWLSRMTLDVIGKAGFNYDFNSLQGEPNELNVAYSEVFKSGASQMTLPVLLKILFPVLRLLPESNTAIRRAQRTITRIGKQLVADSKVALSVDAKGARDLLTLLVHSNTSTDLPASQRLSDDGVLAQIPMFLAAGHETTSTATTWALFALTGNINAQTKLRQELFSVPTEMPSMEQLNALPYLDSVVREVLRVYPPASEAYRAATKDDVIPLNEPFKDKYGVIHHELRVKKGQQLVMPIMALNRDKELWGEDAHEFKPERWERLPDAVSSIPGVAGNLMAFLGGAHACIAWRFSLVEMKALLFVLVRSLEFELAIPREDLLMKQGFPVQLPFVRGSGNGLPLRIKLVS</sequence>
<dbReference type="PANTHER" id="PTHR24305:SF166">
    <property type="entry name" value="CYTOCHROME P450 12A4, MITOCHONDRIAL-RELATED"/>
    <property type="match status" value="1"/>
</dbReference>
<evidence type="ECO:0000256" key="3">
    <source>
        <dbReference type="ARBA" id="ARBA00004721"/>
    </source>
</evidence>
<keyword evidence="7 13" id="KW-0479">Metal-binding</keyword>
<gene>
    <name evidence="15" type="ORF">WG66_9318</name>
</gene>
<dbReference type="Proteomes" id="UP000054988">
    <property type="component" value="Unassembled WGS sequence"/>
</dbReference>
<dbReference type="GO" id="GO:0016020">
    <property type="term" value="C:membrane"/>
    <property type="evidence" value="ECO:0007669"/>
    <property type="project" value="UniProtKB-SubCell"/>
</dbReference>
<comment type="pathway">
    <text evidence="3">Secondary metabolite biosynthesis; terpenoid biosynthesis.</text>
</comment>
<dbReference type="InterPro" id="IPR050121">
    <property type="entry name" value="Cytochrome_P450_monoxygenase"/>
</dbReference>
<comment type="subcellular location">
    <subcellularLocation>
        <location evidence="2">Membrane</location>
    </subcellularLocation>
</comment>
<evidence type="ECO:0000256" key="12">
    <source>
        <dbReference type="ARBA" id="ARBA00023136"/>
    </source>
</evidence>
<comment type="caution">
    <text evidence="15">The sequence shown here is derived from an EMBL/GenBank/DDBJ whole genome shotgun (WGS) entry which is preliminary data.</text>
</comment>
<accession>A0A0W0FP45</accession>
<dbReference type="GO" id="GO:0005506">
    <property type="term" value="F:iron ion binding"/>
    <property type="evidence" value="ECO:0007669"/>
    <property type="project" value="InterPro"/>
</dbReference>
<evidence type="ECO:0000256" key="5">
    <source>
        <dbReference type="ARBA" id="ARBA00022617"/>
    </source>
</evidence>